<gene>
    <name evidence="2" type="ORF">CHIRRI_LOCUS11589</name>
</gene>
<evidence type="ECO:0000313" key="3">
    <source>
        <dbReference type="Proteomes" id="UP001153620"/>
    </source>
</evidence>
<dbReference type="Proteomes" id="UP001153620">
    <property type="component" value="Chromosome 3"/>
</dbReference>
<keyword evidence="3" id="KW-1185">Reference proteome</keyword>
<evidence type="ECO:0008006" key="4">
    <source>
        <dbReference type="Google" id="ProtNLM"/>
    </source>
</evidence>
<dbReference type="Gene3D" id="1.20.1260.10">
    <property type="match status" value="1"/>
</dbReference>
<feature type="chain" id="PRO_5040319505" description="Ferritin" evidence="1">
    <location>
        <begin position="16"/>
        <end position="247"/>
    </location>
</feature>
<dbReference type="InterPro" id="IPR009078">
    <property type="entry name" value="Ferritin-like_SF"/>
</dbReference>
<dbReference type="EMBL" id="OU895879">
    <property type="protein sequence ID" value="CAG9808753.1"/>
    <property type="molecule type" value="Genomic_DNA"/>
</dbReference>
<name>A0A9N9WTN2_9DIPT</name>
<protein>
    <recommendedName>
        <fullName evidence="4">Ferritin</fullName>
    </recommendedName>
</protein>
<proteinExistence type="predicted"/>
<dbReference type="AlphaFoldDB" id="A0A9N9WTN2"/>
<reference evidence="2" key="1">
    <citation type="submission" date="2022-01" db="EMBL/GenBank/DDBJ databases">
        <authorList>
            <person name="King R."/>
        </authorList>
    </citation>
    <scope>NUCLEOTIDE SEQUENCE</scope>
</reference>
<dbReference type="InterPro" id="IPR012347">
    <property type="entry name" value="Ferritin-like"/>
</dbReference>
<dbReference type="OrthoDB" id="6363126at2759"/>
<evidence type="ECO:0000256" key="1">
    <source>
        <dbReference type="SAM" id="SignalP"/>
    </source>
</evidence>
<evidence type="ECO:0000313" key="2">
    <source>
        <dbReference type="EMBL" id="CAG9808753.1"/>
    </source>
</evidence>
<organism evidence="2 3">
    <name type="scientific">Chironomus riparius</name>
    <dbReference type="NCBI Taxonomy" id="315576"/>
    <lineage>
        <taxon>Eukaryota</taxon>
        <taxon>Metazoa</taxon>
        <taxon>Ecdysozoa</taxon>
        <taxon>Arthropoda</taxon>
        <taxon>Hexapoda</taxon>
        <taxon>Insecta</taxon>
        <taxon>Pterygota</taxon>
        <taxon>Neoptera</taxon>
        <taxon>Endopterygota</taxon>
        <taxon>Diptera</taxon>
        <taxon>Nematocera</taxon>
        <taxon>Chironomoidea</taxon>
        <taxon>Chironomidae</taxon>
        <taxon>Chironominae</taxon>
        <taxon>Chironomus</taxon>
    </lineage>
</organism>
<keyword evidence="1" id="KW-0732">Signal</keyword>
<feature type="signal peptide" evidence="1">
    <location>
        <begin position="1"/>
        <end position="15"/>
    </location>
</feature>
<reference evidence="2" key="2">
    <citation type="submission" date="2022-10" db="EMBL/GenBank/DDBJ databases">
        <authorList>
            <consortium name="ENA_rothamsted_submissions"/>
            <consortium name="culmorum"/>
            <person name="King R."/>
        </authorList>
    </citation>
    <scope>NUCLEOTIDE SEQUENCE</scope>
</reference>
<dbReference type="SUPFAM" id="SSF47240">
    <property type="entry name" value="Ferritin-like"/>
    <property type="match status" value="1"/>
</dbReference>
<accession>A0A9N9WTN2</accession>
<sequence length="247" mass="27693">MKSIIILCLVAFASANLSTDSGKSLETPCPPENLFGEVEAQDCCSNPDSCVEDSVFFHTDATSRIVDASKVDVYDEFIKYANEYLTRSYEYFFLAAQFGTYSKDRAGFEKLLNGLSDSAWNRGIDMIKQMAKRGIPHRYILNKDIEGIVSSANVTEMAAVAKAADIEKNLLIKANDIHRHHSHASLTASPSCGYDASLSHYIAEEIMEEKVDTVRTLTGYTNQLKRLFKQDPKLYPLSLFMFNQQLE</sequence>